<dbReference type="EMBL" id="JACHIO010000013">
    <property type="protein sequence ID" value="MBB5064916.1"/>
    <property type="molecule type" value="Genomic_DNA"/>
</dbReference>
<accession>A0A7W7ZTC2</accession>
<dbReference type="Proteomes" id="UP000584867">
    <property type="component" value="Unassembled WGS sequence"/>
</dbReference>
<reference evidence="7 8" key="1">
    <citation type="submission" date="2020-08" db="EMBL/GenBank/DDBJ databases">
        <title>Genomic Encyclopedia of Type Strains, Phase IV (KMG-V): Genome sequencing to study the core and pangenomes of soil and plant-associated prokaryotes.</title>
        <authorList>
            <person name="Whitman W."/>
        </authorList>
    </citation>
    <scope>NUCLEOTIDE SEQUENCE [LARGE SCALE GENOMIC DNA]</scope>
    <source>
        <strain evidence="7 8">X5P3</strain>
    </source>
</reference>
<dbReference type="SMART" id="SM00382">
    <property type="entry name" value="AAA"/>
    <property type="match status" value="1"/>
</dbReference>
<evidence type="ECO:0000256" key="4">
    <source>
        <dbReference type="ARBA" id="ARBA00022840"/>
    </source>
</evidence>
<gene>
    <name evidence="7" type="ORF">HDF15_003278</name>
</gene>
<evidence type="ECO:0000256" key="3">
    <source>
        <dbReference type="ARBA" id="ARBA00022806"/>
    </source>
</evidence>
<dbReference type="GO" id="GO:0005524">
    <property type="term" value="F:ATP binding"/>
    <property type="evidence" value="ECO:0007669"/>
    <property type="project" value="UniProtKB-UniRule"/>
</dbReference>
<dbReference type="GO" id="GO:0016787">
    <property type="term" value="F:hydrolase activity"/>
    <property type="evidence" value="ECO:0007669"/>
    <property type="project" value="UniProtKB-UniRule"/>
</dbReference>
<keyword evidence="2 5" id="KW-0378">Hydrolase</keyword>
<evidence type="ECO:0000256" key="2">
    <source>
        <dbReference type="ARBA" id="ARBA00022801"/>
    </source>
</evidence>
<dbReference type="Pfam" id="PF00580">
    <property type="entry name" value="UvrD-helicase"/>
    <property type="match status" value="2"/>
</dbReference>
<name>A0A7W7ZTC2_9BACT</name>
<proteinExistence type="predicted"/>
<dbReference type="GO" id="GO:0003677">
    <property type="term" value="F:DNA binding"/>
    <property type="evidence" value="ECO:0007669"/>
    <property type="project" value="InterPro"/>
</dbReference>
<evidence type="ECO:0000256" key="1">
    <source>
        <dbReference type="ARBA" id="ARBA00022741"/>
    </source>
</evidence>
<dbReference type="InterPro" id="IPR000212">
    <property type="entry name" value="DNA_helicase_UvrD/REP"/>
</dbReference>
<dbReference type="PROSITE" id="PS51198">
    <property type="entry name" value="UVRD_HELICASE_ATP_BIND"/>
    <property type="match status" value="1"/>
</dbReference>
<keyword evidence="3 5" id="KW-0347">Helicase</keyword>
<dbReference type="GO" id="GO:0005829">
    <property type="term" value="C:cytosol"/>
    <property type="evidence" value="ECO:0007669"/>
    <property type="project" value="TreeGrafter"/>
</dbReference>
<dbReference type="Gene3D" id="3.40.50.300">
    <property type="entry name" value="P-loop containing nucleotide triphosphate hydrolases"/>
    <property type="match status" value="2"/>
</dbReference>
<feature type="domain" description="UvrD-like helicase ATP-binding" evidence="6">
    <location>
        <begin position="1"/>
        <end position="244"/>
    </location>
</feature>
<keyword evidence="1 5" id="KW-0547">Nucleotide-binding</keyword>
<evidence type="ECO:0000313" key="7">
    <source>
        <dbReference type="EMBL" id="MBB5064916.1"/>
    </source>
</evidence>
<dbReference type="RefSeq" id="WP_184257202.1">
    <property type="nucleotide sequence ID" value="NZ_JACHIO010000013.1"/>
</dbReference>
<dbReference type="AlphaFoldDB" id="A0A7W7ZTC2"/>
<dbReference type="InterPro" id="IPR003593">
    <property type="entry name" value="AAA+_ATPase"/>
</dbReference>
<dbReference type="GO" id="GO:0043138">
    <property type="term" value="F:3'-5' DNA helicase activity"/>
    <property type="evidence" value="ECO:0007669"/>
    <property type="project" value="TreeGrafter"/>
</dbReference>
<evidence type="ECO:0000313" key="8">
    <source>
        <dbReference type="Proteomes" id="UP000584867"/>
    </source>
</evidence>
<feature type="binding site" evidence="5">
    <location>
        <begin position="21"/>
        <end position="28"/>
    </location>
    <ligand>
        <name>ATP</name>
        <dbReference type="ChEBI" id="CHEBI:30616"/>
    </ligand>
</feature>
<dbReference type="SUPFAM" id="SSF52540">
    <property type="entry name" value="P-loop containing nucleoside triphosphate hydrolases"/>
    <property type="match status" value="1"/>
</dbReference>
<evidence type="ECO:0000259" key="6">
    <source>
        <dbReference type="PROSITE" id="PS51198"/>
    </source>
</evidence>
<dbReference type="PANTHER" id="PTHR11070">
    <property type="entry name" value="UVRD / RECB / PCRA DNA HELICASE FAMILY MEMBER"/>
    <property type="match status" value="1"/>
</dbReference>
<organism evidence="7 8">
    <name type="scientific">Granulicella mallensis</name>
    <dbReference type="NCBI Taxonomy" id="940614"/>
    <lineage>
        <taxon>Bacteria</taxon>
        <taxon>Pseudomonadati</taxon>
        <taxon>Acidobacteriota</taxon>
        <taxon>Terriglobia</taxon>
        <taxon>Terriglobales</taxon>
        <taxon>Acidobacteriaceae</taxon>
        <taxon>Granulicella</taxon>
    </lineage>
</organism>
<protein>
    <submittedName>
        <fullName evidence="7">DNA helicase-2/ATP-dependent DNA helicase PcrA</fullName>
        <ecNumber evidence="7">3.6.4.12</ecNumber>
    </submittedName>
</protein>
<sequence>MKICAERQKLLDCNGHALVTGGPGSGKTTIALKKALLCIQQGLLPGQSILFLSFSRAAVARVVEASRLQLDKDGRKLLNVQTFHSFFWELLKTHSYLLGTPRPIRILMPQDERVRNEGARGDKDEKKWAAWLKERERLFAEEGLVAFDLFAPKAAALLEESVLIRRLLAERFPVIIVDEAQDTGPDAWRCIELLAPLVRVICLADLEQQIFDHLPGIGPERIDAIKAALHPIEVELGSENMRSPGSEIADFGRDILSGKAKAGGYKGVSSLAFNRATPLGPTLRRALGLLKRAVRKDAERWPKTIAILVPSGIEAAKVSVGLNSGEKPVAHKLMFDEDEARLAARFAAFLLEPRDGIIEVKQVVEALMLLADVKRASGSNTTVKQLVAWATKCLAGTISAAGQVRALRIVLSALTTNAFSGNPANDWILVKQTLRASGDSLLIQVAQHLDYLVAFNRGKRISANLSTAWSATGTYLRARDALDSALTQDLILDGLDDPDGIQVMTVHKAKGKQFDGVLVLRRETHNGQTMVSNLVWRGDKTPYRRSRKILMVAVTRAKVHTLMVQQVWPGCPIMDAYNLQSAYDV</sequence>
<dbReference type="InterPro" id="IPR014016">
    <property type="entry name" value="UvrD-like_ATP-bd"/>
</dbReference>
<evidence type="ECO:0000256" key="5">
    <source>
        <dbReference type="PROSITE-ProRule" id="PRU00560"/>
    </source>
</evidence>
<dbReference type="GO" id="GO:0000725">
    <property type="term" value="P:recombinational repair"/>
    <property type="evidence" value="ECO:0007669"/>
    <property type="project" value="TreeGrafter"/>
</dbReference>
<dbReference type="PANTHER" id="PTHR11070:SF3">
    <property type="entry name" value="DNA 3'-5' HELICASE"/>
    <property type="match status" value="1"/>
</dbReference>
<comment type="caution">
    <text evidence="7">The sequence shown here is derived from an EMBL/GenBank/DDBJ whole genome shotgun (WGS) entry which is preliminary data.</text>
</comment>
<dbReference type="EC" id="3.6.4.12" evidence="7"/>
<keyword evidence="4 5" id="KW-0067">ATP-binding</keyword>
<dbReference type="InterPro" id="IPR027417">
    <property type="entry name" value="P-loop_NTPase"/>
</dbReference>